<dbReference type="AlphaFoldDB" id="A0AAN9PYN6"/>
<dbReference type="EMBL" id="JAYMYQ010000009">
    <property type="protein sequence ID" value="KAK7313248.1"/>
    <property type="molecule type" value="Genomic_DNA"/>
</dbReference>
<feature type="chain" id="PRO_5043024740" description="Secreted protein" evidence="1">
    <location>
        <begin position="22"/>
        <end position="175"/>
    </location>
</feature>
<evidence type="ECO:0008006" key="4">
    <source>
        <dbReference type="Google" id="ProtNLM"/>
    </source>
</evidence>
<organism evidence="2 3">
    <name type="scientific">Canavalia gladiata</name>
    <name type="common">Sword bean</name>
    <name type="synonym">Dolichos gladiatus</name>
    <dbReference type="NCBI Taxonomy" id="3824"/>
    <lineage>
        <taxon>Eukaryota</taxon>
        <taxon>Viridiplantae</taxon>
        <taxon>Streptophyta</taxon>
        <taxon>Embryophyta</taxon>
        <taxon>Tracheophyta</taxon>
        <taxon>Spermatophyta</taxon>
        <taxon>Magnoliopsida</taxon>
        <taxon>eudicotyledons</taxon>
        <taxon>Gunneridae</taxon>
        <taxon>Pentapetalae</taxon>
        <taxon>rosids</taxon>
        <taxon>fabids</taxon>
        <taxon>Fabales</taxon>
        <taxon>Fabaceae</taxon>
        <taxon>Papilionoideae</taxon>
        <taxon>50 kb inversion clade</taxon>
        <taxon>NPAAA clade</taxon>
        <taxon>indigoferoid/millettioid clade</taxon>
        <taxon>Phaseoleae</taxon>
        <taxon>Canavalia</taxon>
    </lineage>
</organism>
<proteinExistence type="predicted"/>
<dbReference type="Proteomes" id="UP001367508">
    <property type="component" value="Unassembled WGS sequence"/>
</dbReference>
<name>A0AAN9PYN6_CANGL</name>
<evidence type="ECO:0000313" key="2">
    <source>
        <dbReference type="EMBL" id="KAK7313248.1"/>
    </source>
</evidence>
<protein>
    <recommendedName>
        <fullName evidence="4">Secreted protein</fullName>
    </recommendedName>
</protein>
<keyword evidence="1" id="KW-0732">Signal</keyword>
<reference evidence="2 3" key="1">
    <citation type="submission" date="2024-01" db="EMBL/GenBank/DDBJ databases">
        <title>The genomes of 5 underutilized Papilionoideae crops provide insights into root nodulation and disease resistanc.</title>
        <authorList>
            <person name="Jiang F."/>
        </authorList>
    </citation>
    <scope>NUCLEOTIDE SEQUENCE [LARGE SCALE GENOMIC DNA]</scope>
    <source>
        <strain evidence="2">LVBAO_FW01</strain>
        <tissue evidence="2">Leaves</tissue>
    </source>
</reference>
<keyword evidence="3" id="KW-1185">Reference proteome</keyword>
<comment type="caution">
    <text evidence="2">The sequence shown here is derived from an EMBL/GenBank/DDBJ whole genome shotgun (WGS) entry which is preliminary data.</text>
</comment>
<gene>
    <name evidence="2" type="ORF">VNO77_37851</name>
</gene>
<evidence type="ECO:0000313" key="3">
    <source>
        <dbReference type="Proteomes" id="UP001367508"/>
    </source>
</evidence>
<sequence>MNRTFFVFFFFSLTFLKKTRVQRRGRGGENRKQGKKGDALRNRKALKRLPLHGPCLQRLPRLVFLFWNHISSDKRRHIIHFTYERHTPGQLHQVVIKACLTAKVSFKDGHCRLCVYIMDKSPRAHSVTCLSWLKHSSVMGKRGSKPLSLYVKRVMCELLLPYSRFVAPNANPIAD</sequence>
<accession>A0AAN9PYN6</accession>
<feature type="signal peptide" evidence="1">
    <location>
        <begin position="1"/>
        <end position="21"/>
    </location>
</feature>
<evidence type="ECO:0000256" key="1">
    <source>
        <dbReference type="SAM" id="SignalP"/>
    </source>
</evidence>